<evidence type="ECO:0000256" key="1">
    <source>
        <dbReference type="ARBA" id="ARBA00004479"/>
    </source>
</evidence>
<feature type="transmembrane region" description="Helical" evidence="8">
    <location>
        <begin position="20"/>
        <end position="40"/>
    </location>
</feature>
<evidence type="ECO:0000256" key="6">
    <source>
        <dbReference type="ARBA" id="ARBA00023136"/>
    </source>
</evidence>
<feature type="domain" description="TMEM131L fifth Ig-like" evidence="11">
    <location>
        <begin position="821"/>
        <end position="886"/>
    </location>
</feature>
<evidence type="ECO:0000259" key="11">
    <source>
        <dbReference type="Pfam" id="PF24501"/>
    </source>
</evidence>
<dbReference type="InterPro" id="IPR055437">
    <property type="entry name" value="TMEM131L_Ig_5"/>
</dbReference>
<reference evidence="12 13" key="1">
    <citation type="submission" date="2021-07" db="EMBL/GenBank/DDBJ databases">
        <title>The Aristolochia fimbriata genome: insights into angiosperm evolution, floral development and chemical biosynthesis.</title>
        <authorList>
            <person name="Jiao Y."/>
        </authorList>
    </citation>
    <scope>NUCLEOTIDE SEQUENCE [LARGE SCALE GENOMIC DNA]</scope>
    <source>
        <strain evidence="12">IBCAS-2021</strain>
        <tissue evidence="12">Leaf</tissue>
    </source>
</reference>
<accession>A0AAV7EQV0</accession>
<keyword evidence="6 8" id="KW-0472">Membrane</keyword>
<feature type="compositionally biased region" description="Basic and acidic residues" evidence="7">
    <location>
        <begin position="1116"/>
        <end position="1129"/>
    </location>
</feature>
<evidence type="ECO:0000256" key="4">
    <source>
        <dbReference type="ARBA" id="ARBA00022729"/>
    </source>
</evidence>
<organism evidence="12 13">
    <name type="scientific">Aristolochia fimbriata</name>
    <name type="common">White veined hardy Dutchman's pipe vine</name>
    <dbReference type="NCBI Taxonomy" id="158543"/>
    <lineage>
        <taxon>Eukaryota</taxon>
        <taxon>Viridiplantae</taxon>
        <taxon>Streptophyta</taxon>
        <taxon>Embryophyta</taxon>
        <taxon>Tracheophyta</taxon>
        <taxon>Spermatophyta</taxon>
        <taxon>Magnoliopsida</taxon>
        <taxon>Magnoliidae</taxon>
        <taxon>Piperales</taxon>
        <taxon>Aristolochiaceae</taxon>
        <taxon>Aristolochia</taxon>
    </lineage>
</organism>
<evidence type="ECO:0000313" key="12">
    <source>
        <dbReference type="EMBL" id="KAG9450979.1"/>
    </source>
</evidence>
<dbReference type="InterPro" id="IPR022113">
    <property type="entry name" value="TMEM131L_N"/>
</dbReference>
<dbReference type="Proteomes" id="UP000825729">
    <property type="component" value="Unassembled WGS sequence"/>
</dbReference>
<dbReference type="InterPro" id="IPR056001">
    <property type="entry name" value="DUF7579"/>
</dbReference>
<gene>
    <name evidence="12" type="ORF">H6P81_010944</name>
</gene>
<feature type="region of interest" description="Disordered" evidence="7">
    <location>
        <begin position="1053"/>
        <end position="1129"/>
    </location>
</feature>
<keyword evidence="5 8" id="KW-1133">Transmembrane helix</keyword>
<evidence type="ECO:0000313" key="13">
    <source>
        <dbReference type="Proteomes" id="UP000825729"/>
    </source>
</evidence>
<dbReference type="InterPro" id="IPR039877">
    <property type="entry name" value="TMEM131-like"/>
</dbReference>
<evidence type="ECO:0000259" key="10">
    <source>
        <dbReference type="Pfam" id="PF24474"/>
    </source>
</evidence>
<sequence>MEKILLLCLSNLKCFWSLKFHFILLLCMLLSLVVGGSCAMKNGVQDLWGQDVCRSSVVDSAASTSSLIGSTTPGILRHSSLNYICSSPRSFCFPSTLHGFVNKEDPSDSVSSKQSDLHYIRENNLSWSPTQATYVLLDGRSISCSLSIERENNGQFARTTNSNLDLLTVCRGTSHDNSEMVDLADLGGSSAHVSINPPLLDWGPSNLYVPSLALLTVSNRCNDSILHVYEPSSTDPQFYTYNFNEISLGPGESASIPFVFLPKLVGLSSAHLILQTSSGGFVVRARGLAIETPYEKEPPIGLTVSFERRMKKNLSLYNHFDDVVNVVEFQAWMGISDEKVFHLVQAVCRVVASHGPGDDGSSPYLDEWLTVKSDQLGMPLMRMRPFRKWEVAPNESQPILEVDIFPQMTGNIFGAFCMHVQSSISQEWSDTVIVPLEADMHGKVTYSSLSGSLSVLLESRSTCNSEKPTVFALSLRNDASYLLRLVEVGEVTDGMEVLEVKYIEGLLLFPGTRTHIATITYYPAGGLQDPTMEIPKISSSCKLLILTNDSYNSQIEISCERLQAESCLREYSGLCANPYTDRHYKEEKETSSNSISGSILNTSQTSAAMKVLAAAREDELVLRNWRSQGTISGKSVLDDREVLFPIVQIGTTFSKWITVKNPSQYPVMMQLILNSGAVVDECKDSGKLLDHFLLGDLISNYSMNYNAGFSLSEPGTLDAYVHPYGEALFGPIVFRPSKRCVWRSSALIRNNLSGVEWLHLHGTGGALSLVLLEGSEPVRNVEFNLNVPVPLNSSPPQLFFHTEITGAACSQPLLKELLAQNTGDLPLEIKRIEVSGVDCSCDGFMVHTCRAFALAPGESRRLLISYQTDFSASVVHRNLELRMSNGVLVIPMKATFPLKVLNLCRKSFLLMLLKKIFIVVMVAAFVTLSMFCCIHPQFLNSDCQSVFCKSDKNYVASIRSIGKPAGVDRNQRNSRSVKEIHDQGMGFRSKYADPLHRSQELEATHQNFKQKQETESKIFSYSEDSKTGILSPPSSKVQPKAMMESYGLSEVHHASNLTVKTGRERGRRRKRRGAGGSGLAGKFEVSSSQSGNSTPSSPLSPVMSFTTKRTPLSPDFDQRSGHSCEHSSPRAYEARYKDLLVEAALNTKTESQSSMACRDDNRSPPAVNSPALQRPVGRPCLLPSATFPRTGRSEPGAQFLASTSPIARHARAPGTRACKDAGIAKQGKDGGQEEFTYDIWGNHFSEFHLLGKSTAVPTYMSDAVEDESKSFFARGPQSLINKVPKRSVSPVPNLPIYDANGLNQMSN</sequence>
<dbReference type="GO" id="GO:0016020">
    <property type="term" value="C:membrane"/>
    <property type="evidence" value="ECO:0007669"/>
    <property type="project" value="UniProtKB-SubCell"/>
</dbReference>
<dbReference type="Pfam" id="PF24501">
    <property type="entry name" value="Ig_TMEM131L_5"/>
    <property type="match status" value="1"/>
</dbReference>
<evidence type="ECO:0000256" key="2">
    <source>
        <dbReference type="ARBA" id="ARBA00006682"/>
    </source>
</evidence>
<comment type="similarity">
    <text evidence="2">Belongs to the TMEM131 family.</text>
</comment>
<feature type="compositionally biased region" description="Low complexity" evidence="7">
    <location>
        <begin position="1086"/>
        <end position="1101"/>
    </location>
</feature>
<dbReference type="Pfam" id="PF12371">
    <property type="entry name" value="TMEM131_like_N"/>
    <property type="match status" value="1"/>
</dbReference>
<comment type="caution">
    <text evidence="12">The sequence shown here is derived from an EMBL/GenBank/DDBJ whole genome shotgun (WGS) entry which is preliminary data.</text>
</comment>
<keyword evidence="4" id="KW-0732">Signal</keyword>
<keyword evidence="3 8" id="KW-0812">Transmembrane</keyword>
<evidence type="ECO:0000256" key="8">
    <source>
        <dbReference type="SAM" id="Phobius"/>
    </source>
</evidence>
<comment type="subcellular location">
    <subcellularLocation>
        <location evidence="1">Membrane</location>
        <topology evidence="1">Single-pass type I membrane protein</topology>
    </subcellularLocation>
</comment>
<evidence type="ECO:0000256" key="3">
    <source>
        <dbReference type="ARBA" id="ARBA00022692"/>
    </source>
</evidence>
<feature type="domain" description="Transmembrane protein 131-like N-terminal" evidence="9">
    <location>
        <begin position="193"/>
        <end position="276"/>
    </location>
</feature>
<keyword evidence="13" id="KW-1185">Reference proteome</keyword>
<feature type="region of interest" description="Disordered" evidence="7">
    <location>
        <begin position="1148"/>
        <end position="1197"/>
    </location>
</feature>
<name>A0AAV7EQV0_ARIFI</name>
<dbReference type="PANTHER" id="PTHR22050:SF0">
    <property type="entry name" value="TRANSMEMBRANE PROTEIN 131 HOMOLOG"/>
    <property type="match status" value="1"/>
</dbReference>
<dbReference type="PANTHER" id="PTHR22050">
    <property type="entry name" value="RW1 PROTEIN HOMOLOG"/>
    <property type="match status" value="1"/>
</dbReference>
<dbReference type="EMBL" id="JAINDJ010000004">
    <property type="protein sequence ID" value="KAG9450979.1"/>
    <property type="molecule type" value="Genomic_DNA"/>
</dbReference>
<protein>
    <recommendedName>
        <fullName evidence="14">Transmembrane protein 131-like N-terminal domain-containing protein</fullName>
    </recommendedName>
</protein>
<evidence type="ECO:0000256" key="7">
    <source>
        <dbReference type="SAM" id="MobiDB-lite"/>
    </source>
</evidence>
<feature type="domain" description="DUF7579" evidence="10">
    <location>
        <begin position="451"/>
        <end position="562"/>
    </location>
</feature>
<evidence type="ECO:0008006" key="14">
    <source>
        <dbReference type="Google" id="ProtNLM"/>
    </source>
</evidence>
<dbReference type="Pfam" id="PF24474">
    <property type="entry name" value="DUF7579"/>
    <property type="match status" value="1"/>
</dbReference>
<evidence type="ECO:0000256" key="5">
    <source>
        <dbReference type="ARBA" id="ARBA00022989"/>
    </source>
</evidence>
<proteinExistence type="inferred from homology"/>
<evidence type="ECO:0000259" key="9">
    <source>
        <dbReference type="Pfam" id="PF12371"/>
    </source>
</evidence>